<name>A0A8C7G1I3_ONCKI</name>
<evidence type="ECO:0000313" key="11">
    <source>
        <dbReference type="Ensembl" id="ENSOKIP00005036309.1"/>
    </source>
</evidence>
<evidence type="ECO:0000256" key="9">
    <source>
        <dbReference type="SAM" id="Phobius"/>
    </source>
</evidence>
<keyword evidence="4 9" id="KW-1133">Transmembrane helix</keyword>
<feature type="transmembrane region" description="Helical" evidence="9">
    <location>
        <begin position="12"/>
        <end position="30"/>
    </location>
</feature>
<dbReference type="Gene3D" id="1.20.1070.10">
    <property type="entry name" value="Rhodopsin 7-helix transmembrane proteins"/>
    <property type="match status" value="1"/>
</dbReference>
<feature type="transmembrane region" description="Helical" evidence="9">
    <location>
        <begin position="80"/>
        <end position="107"/>
    </location>
</feature>
<organism evidence="11 12">
    <name type="scientific">Oncorhynchus kisutch</name>
    <name type="common">Coho salmon</name>
    <name type="synonym">Salmo kisutch</name>
    <dbReference type="NCBI Taxonomy" id="8019"/>
    <lineage>
        <taxon>Eukaryota</taxon>
        <taxon>Metazoa</taxon>
        <taxon>Chordata</taxon>
        <taxon>Craniata</taxon>
        <taxon>Vertebrata</taxon>
        <taxon>Euteleostomi</taxon>
        <taxon>Actinopterygii</taxon>
        <taxon>Neopterygii</taxon>
        <taxon>Teleostei</taxon>
        <taxon>Protacanthopterygii</taxon>
        <taxon>Salmoniformes</taxon>
        <taxon>Salmonidae</taxon>
        <taxon>Salmoninae</taxon>
        <taxon>Oncorhynchus</taxon>
    </lineage>
</organism>
<dbReference type="InterPro" id="IPR000276">
    <property type="entry name" value="GPCR_Rhodpsn"/>
</dbReference>
<evidence type="ECO:0000256" key="8">
    <source>
        <dbReference type="ARBA" id="ARBA00023224"/>
    </source>
</evidence>
<comment type="subcellular location">
    <subcellularLocation>
        <location evidence="1">Cell membrane</location>
        <topology evidence="1">Multi-pass membrane protein</topology>
    </subcellularLocation>
</comment>
<keyword evidence="7" id="KW-0675">Receptor</keyword>
<keyword evidence="5" id="KW-0297">G-protein coupled receptor</keyword>
<feature type="transmembrane region" description="Helical" evidence="9">
    <location>
        <begin position="119"/>
        <end position="143"/>
    </location>
</feature>
<evidence type="ECO:0000256" key="3">
    <source>
        <dbReference type="ARBA" id="ARBA00022692"/>
    </source>
</evidence>
<feature type="transmembrane region" description="Helical" evidence="9">
    <location>
        <begin position="214"/>
        <end position="233"/>
    </location>
</feature>
<dbReference type="Proteomes" id="UP000694557">
    <property type="component" value="Unassembled WGS sequence"/>
</dbReference>
<keyword evidence="8" id="KW-0807">Transducer</keyword>
<accession>A0A8C7G1I3</accession>
<dbReference type="PANTHER" id="PTHR45822">
    <property type="entry name" value="FREE FATTY ACID RECEPTOR 2-RELATED"/>
    <property type="match status" value="1"/>
</dbReference>
<keyword evidence="2" id="KW-1003">Cell membrane</keyword>
<dbReference type="InterPro" id="IPR013312">
    <property type="entry name" value="GPR40-rel_orph"/>
</dbReference>
<feature type="domain" description="G-protein coupled receptors family 1 profile" evidence="10">
    <location>
        <begin position="21"/>
        <end position="269"/>
    </location>
</feature>
<reference evidence="11" key="2">
    <citation type="submission" date="2025-09" db="UniProtKB">
        <authorList>
            <consortium name="Ensembl"/>
        </authorList>
    </citation>
    <scope>IDENTIFICATION</scope>
</reference>
<dbReference type="PRINTS" id="PR01904">
    <property type="entry name" value="GPR40FAMILY"/>
</dbReference>
<keyword evidence="6 9" id="KW-0472">Membrane</keyword>
<protein>
    <submittedName>
        <fullName evidence="11">Si:ch211-231m23.4</fullName>
    </submittedName>
</protein>
<feature type="transmembrane region" description="Helical" evidence="9">
    <location>
        <begin position="42"/>
        <end position="60"/>
    </location>
</feature>
<evidence type="ECO:0000256" key="5">
    <source>
        <dbReference type="ARBA" id="ARBA00023040"/>
    </source>
</evidence>
<proteinExistence type="predicted"/>
<dbReference type="PANTHER" id="PTHR45822:SF7">
    <property type="entry name" value="FREE FATTY ACID RECEPTOR 3-LIKE"/>
    <property type="match status" value="1"/>
</dbReference>
<evidence type="ECO:0000256" key="4">
    <source>
        <dbReference type="ARBA" id="ARBA00022989"/>
    </source>
</evidence>
<dbReference type="GeneTree" id="ENSGT00990000203527"/>
<evidence type="ECO:0000256" key="1">
    <source>
        <dbReference type="ARBA" id="ARBA00004651"/>
    </source>
</evidence>
<dbReference type="GO" id="GO:0071398">
    <property type="term" value="P:cellular response to fatty acid"/>
    <property type="evidence" value="ECO:0007669"/>
    <property type="project" value="TreeGrafter"/>
</dbReference>
<dbReference type="PRINTS" id="PR00237">
    <property type="entry name" value="GPCRRHODOPSN"/>
</dbReference>
<reference evidence="11" key="1">
    <citation type="submission" date="2025-08" db="UniProtKB">
        <authorList>
            <consortium name="Ensembl"/>
        </authorList>
    </citation>
    <scope>IDENTIFICATION</scope>
</reference>
<evidence type="ECO:0000256" key="2">
    <source>
        <dbReference type="ARBA" id="ARBA00022475"/>
    </source>
</evidence>
<dbReference type="PROSITE" id="PS50262">
    <property type="entry name" value="G_PROTEIN_RECEP_F1_2"/>
    <property type="match status" value="1"/>
</dbReference>
<evidence type="ECO:0000313" key="12">
    <source>
        <dbReference type="Proteomes" id="UP000694557"/>
    </source>
</evidence>
<evidence type="ECO:0000259" key="10">
    <source>
        <dbReference type="PROSITE" id="PS50262"/>
    </source>
</evidence>
<evidence type="ECO:0000256" key="7">
    <source>
        <dbReference type="ARBA" id="ARBA00023170"/>
    </source>
</evidence>
<dbReference type="SUPFAM" id="SSF81321">
    <property type="entry name" value="Family A G protein-coupled receptor-like"/>
    <property type="match status" value="1"/>
</dbReference>
<dbReference type="AlphaFoldDB" id="A0A8C7G1I3"/>
<dbReference type="Ensembl" id="ENSOKIT00005038360.1">
    <property type="protein sequence ID" value="ENSOKIP00005036309.1"/>
    <property type="gene ID" value="ENSOKIG00005015536.1"/>
</dbReference>
<keyword evidence="12" id="KW-1185">Reference proteome</keyword>
<keyword evidence="3 9" id="KW-0812">Transmembrane</keyword>
<sequence length="384" mass="43349">MVWVKSEVILSVYIILMGLPANILALYAFSVKIHNKPTPTDILLLNLIVSNLLFLLFLPLKMYEAASGMLWNLPEFLCSITSYTFFSTIYTSSLLLMAVSVVRYLAVAYPIAYHKLHKPFYSVVASTIIWLLSTAHCSIVFIIQHHPDLSPSNTSVCYEDFTEQQLAILLPVRLEFFIMLCLVPLIVCIFCYLRCIWILYTLPRISPGQKQKAIGMALGTLSVFLVCVFPYNVSHVLVFFHRLQPLVEVLHPAAQRLQHLPGPYHLLLLLLCFPHHYQDGHLQDAGTATGSGCSPKGKHNSQYGPRVENVITLLQGAFWVVLSKITIHFTNCFNSIIKSKCSTSFKKTRFPISRGSIKKNNYTNSNSSDRIDCNRVNNVILNPP</sequence>
<dbReference type="Pfam" id="PF00001">
    <property type="entry name" value="7tm_1"/>
    <property type="match status" value="1"/>
</dbReference>
<dbReference type="GO" id="GO:0004930">
    <property type="term" value="F:G protein-coupled receptor activity"/>
    <property type="evidence" value="ECO:0007669"/>
    <property type="project" value="UniProtKB-KW"/>
</dbReference>
<evidence type="ECO:0000256" key="6">
    <source>
        <dbReference type="ARBA" id="ARBA00023136"/>
    </source>
</evidence>
<feature type="transmembrane region" description="Helical" evidence="9">
    <location>
        <begin position="176"/>
        <end position="202"/>
    </location>
</feature>
<dbReference type="InterPro" id="IPR017452">
    <property type="entry name" value="GPCR_Rhodpsn_7TM"/>
</dbReference>
<dbReference type="GO" id="GO:0005886">
    <property type="term" value="C:plasma membrane"/>
    <property type="evidence" value="ECO:0007669"/>
    <property type="project" value="UniProtKB-SubCell"/>
</dbReference>